<dbReference type="InterPro" id="IPR013780">
    <property type="entry name" value="Glyco_hydro_b"/>
</dbReference>
<feature type="chain" id="PRO_5035272746" description="Beta-glucuronidase C-terminal domain-containing protein" evidence="1">
    <location>
        <begin position="30"/>
        <end position="465"/>
    </location>
</feature>
<dbReference type="Gene3D" id="3.20.20.80">
    <property type="entry name" value="Glycosidases"/>
    <property type="match status" value="1"/>
</dbReference>
<organism evidence="2 3">
    <name type="scientific">Spirilliplanes yamanashiensis</name>
    <dbReference type="NCBI Taxonomy" id="42233"/>
    <lineage>
        <taxon>Bacteria</taxon>
        <taxon>Bacillati</taxon>
        <taxon>Actinomycetota</taxon>
        <taxon>Actinomycetes</taxon>
        <taxon>Micromonosporales</taxon>
        <taxon>Micromonosporaceae</taxon>
        <taxon>Spirilliplanes</taxon>
    </lineage>
</organism>
<name>A0A8J4DKQ0_9ACTN</name>
<dbReference type="Gene3D" id="2.60.40.1180">
    <property type="entry name" value="Golgi alpha-mannosidase II"/>
    <property type="match status" value="1"/>
</dbReference>
<keyword evidence="3" id="KW-1185">Reference proteome</keyword>
<evidence type="ECO:0000256" key="1">
    <source>
        <dbReference type="SAM" id="SignalP"/>
    </source>
</evidence>
<dbReference type="PANTHER" id="PTHR36183:SF2">
    <property type="entry name" value="BETA-GLUCURONIDASE C-TERMINAL DOMAIN-CONTAINING PROTEIN"/>
    <property type="match status" value="1"/>
</dbReference>
<dbReference type="EMBL" id="BOOY01000034">
    <property type="protein sequence ID" value="GIJ05547.1"/>
    <property type="molecule type" value="Genomic_DNA"/>
</dbReference>
<reference evidence="2" key="1">
    <citation type="submission" date="2021-01" db="EMBL/GenBank/DDBJ databases">
        <title>Whole genome shotgun sequence of Spirilliplanes yamanashiensis NBRC 15828.</title>
        <authorList>
            <person name="Komaki H."/>
            <person name="Tamura T."/>
        </authorList>
    </citation>
    <scope>NUCLEOTIDE SEQUENCE</scope>
    <source>
        <strain evidence="2">NBRC 15828</strain>
    </source>
</reference>
<gene>
    <name evidence="2" type="ORF">Sya03_48990</name>
</gene>
<evidence type="ECO:0008006" key="4">
    <source>
        <dbReference type="Google" id="ProtNLM"/>
    </source>
</evidence>
<keyword evidence="1" id="KW-0732">Signal</keyword>
<dbReference type="Proteomes" id="UP000652013">
    <property type="component" value="Unassembled WGS sequence"/>
</dbReference>
<proteinExistence type="predicted"/>
<protein>
    <recommendedName>
        <fullName evidence="4">Beta-glucuronidase C-terminal domain-containing protein</fullName>
    </recommendedName>
</protein>
<evidence type="ECO:0000313" key="3">
    <source>
        <dbReference type="Proteomes" id="UP000652013"/>
    </source>
</evidence>
<comment type="caution">
    <text evidence="2">The sequence shown here is derived from an EMBL/GenBank/DDBJ whole genome shotgun (WGS) entry which is preliminary data.</text>
</comment>
<dbReference type="InterPro" id="IPR017853">
    <property type="entry name" value="GH"/>
</dbReference>
<dbReference type="AlphaFoldDB" id="A0A8J4DKQ0"/>
<dbReference type="SUPFAM" id="SSF51445">
    <property type="entry name" value="(Trans)glycosidases"/>
    <property type="match status" value="1"/>
</dbReference>
<evidence type="ECO:0000313" key="2">
    <source>
        <dbReference type="EMBL" id="GIJ05547.1"/>
    </source>
</evidence>
<sequence length="465" mass="47247">MRPRTRAGLAVAAVAAIAATAAVQQAAHAATVQATVTVQLSGTPRGTLAEGHLGLSFESMPRTNDGGVNSGKFDARGNLPQLLRTLGPGTLRLGGNSVDRTYARATPAALQGLVRLSDATGWRYVYSTNLAHYDAAATTADAAAVRAALGPRLRSLVCGNEPDLYAANGYRPAGWTVGAYVAEANRCLAVLRAQAPGVPVSGPDTATPGWLPAYAGAQRGAVTLLNHHHYPLSNCNGPNGSATALIAKGKRADEARLVASAAATARGAGMRLVMSEVNSAACGGIAGVSDTYASALWALDYVFAGVANGAHGMYFHGALDRACTGYTALCETAPHQYRAQPIYYGLLLARLAGTGAVLPTTVSTAGNLAAHTVRGADGRVRVVLANMSADTVRTSLRAGDRTGAGSLLRMTAPSLTATSGVRIQGRTVAADGTFTPDAATPVTCTAGTCPVTLAPYGAAVVTLPS</sequence>
<dbReference type="PANTHER" id="PTHR36183">
    <property type="entry name" value="BETA-GLUCURONIDASE"/>
    <property type="match status" value="1"/>
</dbReference>
<accession>A0A8J4DKQ0</accession>
<feature type="signal peptide" evidence="1">
    <location>
        <begin position="1"/>
        <end position="29"/>
    </location>
</feature>
<dbReference type="InterPro" id="IPR052974">
    <property type="entry name" value="GH79_Enzymes"/>
</dbReference>
<dbReference type="RefSeq" id="WP_203940756.1">
    <property type="nucleotide sequence ID" value="NZ_BAAAGJ010000005.1"/>
</dbReference>